<feature type="binding site" evidence="7">
    <location>
        <position position="134"/>
    </location>
    <ligand>
        <name>ATP</name>
        <dbReference type="ChEBI" id="CHEBI:30616"/>
    </ligand>
</feature>
<dbReference type="GO" id="GO:0016773">
    <property type="term" value="F:phosphotransferase activity, alcohol group as acceptor"/>
    <property type="evidence" value="ECO:0007669"/>
    <property type="project" value="TreeGrafter"/>
</dbReference>
<keyword evidence="8" id="KW-0464">Manganese</keyword>
<keyword evidence="3" id="KW-0333">Golgi apparatus</keyword>
<dbReference type="GO" id="GO:0046872">
    <property type="term" value="F:metal ion binding"/>
    <property type="evidence" value="ECO:0007669"/>
    <property type="project" value="UniProtKB-KW"/>
</dbReference>
<dbReference type="PANTHER" id="PTHR12450">
    <property type="entry name" value="DENTIN MATRIX PROTEIN 4 PROTEIN FAM20"/>
    <property type="match status" value="1"/>
</dbReference>
<dbReference type="GO" id="GO:0005794">
    <property type="term" value="C:Golgi apparatus"/>
    <property type="evidence" value="ECO:0007669"/>
    <property type="project" value="UniProtKB-SubCell"/>
</dbReference>
<feature type="binding site" evidence="7">
    <location>
        <position position="150"/>
    </location>
    <ligand>
        <name>ATP</name>
        <dbReference type="ChEBI" id="CHEBI:30616"/>
    </ligand>
</feature>
<feature type="binding site" evidence="7">
    <location>
        <position position="329"/>
    </location>
    <ligand>
        <name>ATP</name>
        <dbReference type="ChEBI" id="CHEBI:30616"/>
    </ligand>
</feature>
<evidence type="ECO:0000256" key="3">
    <source>
        <dbReference type="ARBA" id="ARBA00023034"/>
    </source>
</evidence>
<feature type="transmembrane region" description="Helical" evidence="9">
    <location>
        <begin position="7"/>
        <end position="30"/>
    </location>
</feature>
<evidence type="ECO:0000259" key="10">
    <source>
        <dbReference type="Pfam" id="PF06702"/>
    </source>
</evidence>
<keyword evidence="11" id="KW-0418">Kinase</keyword>
<dbReference type="PANTHER" id="PTHR12450:SF14">
    <property type="entry name" value="GLYCOSAMINOGLYCAN XYLOSYLKINASE"/>
    <property type="match status" value="1"/>
</dbReference>
<keyword evidence="7" id="KW-0067">ATP-binding</keyword>
<keyword evidence="11" id="KW-0808">Transferase</keyword>
<comment type="subcellular location">
    <subcellularLocation>
        <location evidence="1">Golgi apparatus</location>
    </subcellularLocation>
</comment>
<proteinExistence type="inferred from homology"/>
<keyword evidence="9" id="KW-1133">Transmembrane helix</keyword>
<evidence type="ECO:0000256" key="1">
    <source>
        <dbReference type="ARBA" id="ARBA00004555"/>
    </source>
</evidence>
<keyword evidence="7" id="KW-0547">Nucleotide-binding</keyword>
<sequence>MILRKIYVLPILFIIICFLLTNLYFMHILFNNSKEVSIEYKPSSTFIKEIVQKSQSLSRIYLQKNLDSNKIVQNIKNNFKLNYVQGISTLHDVFLNWPKGNKLYPDNSTIVGSLLYFLANSKIITSDIAPKGTQLKLLLTLEGGMKAIFKPRWFERNFIIEGPVYAGKDRDNAEILAFYLAAILGLQSAPIAISRKILRKELTSTQIGKLKKTMFYNDQGKYCFYGKCHYCTIKEPVCEDDFGGVDGVMIQYLNIEDGLLVKRSPWQRTYKETIRARWEIDHNYCKNIKNELTSERLLDLIDMSIVDFLLQNGDRHHYETFEDRTLLLDNGKGLGNPYIDHIDILAPFYQCCMIRKNMWERLLMFAGGSLSETIRKLIVNEPLHPIVIEPHLEALDRRLKIIYSVYEICKNRISRDILK</sequence>
<evidence type="ECO:0000256" key="9">
    <source>
        <dbReference type="SAM" id="Phobius"/>
    </source>
</evidence>
<feature type="active site" evidence="6">
    <location>
        <position position="314"/>
    </location>
</feature>
<keyword evidence="9" id="KW-0472">Membrane</keyword>
<feature type="binding site" evidence="8">
    <location>
        <position position="329"/>
    </location>
    <ligand>
        <name>Mn(2+)</name>
        <dbReference type="ChEBI" id="CHEBI:29035"/>
    </ligand>
</feature>
<keyword evidence="5" id="KW-0325">Glycoprotein</keyword>
<feature type="binding site" evidence="7">
    <location>
        <position position="319"/>
    </location>
    <ligand>
        <name>ATP</name>
        <dbReference type="ChEBI" id="CHEBI:30616"/>
    </ligand>
</feature>
<evidence type="ECO:0000256" key="8">
    <source>
        <dbReference type="PIRSR" id="PIRSR624869-3"/>
    </source>
</evidence>
<dbReference type="InterPro" id="IPR024869">
    <property type="entry name" value="FAM20"/>
</dbReference>
<name>A0A6M2DBU9_XENCH</name>
<reference evidence="11" key="1">
    <citation type="submission" date="2020-03" db="EMBL/GenBank/DDBJ databases">
        <title>Transcriptomic Profiling of the Digestive Tract of the Rat Flea, Xenopsylla cheopis, Following Blood Feeding and Infection with Yersinia pestis.</title>
        <authorList>
            <person name="Bland D.M."/>
            <person name="Martens C.A."/>
            <person name="Virtaneva K."/>
            <person name="Kanakabandi K."/>
            <person name="Long D."/>
            <person name="Rosenke R."/>
            <person name="Saturday G.A."/>
            <person name="Hoyt F.H."/>
            <person name="Bruno D.P."/>
            <person name="Ribeiro J.M.C."/>
            <person name="Hinnebusch J."/>
        </authorList>
    </citation>
    <scope>NUCLEOTIDE SEQUENCE</scope>
</reference>
<evidence type="ECO:0000256" key="4">
    <source>
        <dbReference type="ARBA" id="ARBA00023157"/>
    </source>
</evidence>
<comment type="similarity">
    <text evidence="2">Belongs to the FAM20 family.</text>
</comment>
<keyword evidence="8" id="KW-0479">Metal-binding</keyword>
<evidence type="ECO:0000256" key="6">
    <source>
        <dbReference type="PIRSR" id="PIRSR624869-1"/>
    </source>
</evidence>
<evidence type="ECO:0000256" key="5">
    <source>
        <dbReference type="ARBA" id="ARBA00023180"/>
    </source>
</evidence>
<comment type="cofactor">
    <cofactor evidence="8">
        <name>Mn(2+)</name>
        <dbReference type="ChEBI" id="CHEBI:29035"/>
    </cofactor>
</comment>
<evidence type="ECO:0000256" key="7">
    <source>
        <dbReference type="PIRSR" id="PIRSR624869-2"/>
    </source>
</evidence>
<accession>A0A6M2DBU9</accession>
<evidence type="ECO:0000256" key="2">
    <source>
        <dbReference type="ARBA" id="ARBA00006557"/>
    </source>
</evidence>
<keyword evidence="4" id="KW-1015">Disulfide bond</keyword>
<dbReference type="GO" id="GO:0016301">
    <property type="term" value="F:kinase activity"/>
    <property type="evidence" value="ECO:0007669"/>
    <property type="project" value="UniProtKB-KW"/>
</dbReference>
<protein>
    <submittedName>
        <fullName evidence="11">Putative golgi casein kinase</fullName>
    </submittedName>
</protein>
<keyword evidence="9" id="KW-0812">Transmembrane</keyword>
<organism evidence="11">
    <name type="scientific">Xenopsylla cheopis</name>
    <name type="common">Oriental rat flea</name>
    <name type="synonym">Pulex cheopis</name>
    <dbReference type="NCBI Taxonomy" id="163159"/>
    <lineage>
        <taxon>Eukaryota</taxon>
        <taxon>Metazoa</taxon>
        <taxon>Ecdysozoa</taxon>
        <taxon>Arthropoda</taxon>
        <taxon>Hexapoda</taxon>
        <taxon>Insecta</taxon>
        <taxon>Pterygota</taxon>
        <taxon>Neoptera</taxon>
        <taxon>Endopterygota</taxon>
        <taxon>Siphonaptera</taxon>
        <taxon>Pulicidae</taxon>
        <taxon>Xenopsyllinae</taxon>
        <taxon>Xenopsylla</taxon>
    </lineage>
</organism>
<evidence type="ECO:0000313" key="11">
    <source>
        <dbReference type="EMBL" id="NOV43783.1"/>
    </source>
</evidence>
<dbReference type="GO" id="GO:0005524">
    <property type="term" value="F:ATP binding"/>
    <property type="evidence" value="ECO:0007669"/>
    <property type="project" value="UniProtKB-KW"/>
</dbReference>
<feature type="binding site" evidence="7">
    <location>
        <begin position="250"/>
        <end position="253"/>
    </location>
    <ligand>
        <name>ATP</name>
        <dbReference type="ChEBI" id="CHEBI:30616"/>
    </ligand>
</feature>
<dbReference type="EMBL" id="GIIL01000057">
    <property type="protein sequence ID" value="NOV43783.1"/>
    <property type="molecule type" value="Transcribed_RNA"/>
</dbReference>
<dbReference type="AlphaFoldDB" id="A0A6M2DBU9"/>
<feature type="binding site" evidence="8">
    <location>
        <position position="169"/>
    </location>
    <ligand>
        <name>Mn(2+)</name>
        <dbReference type="ChEBI" id="CHEBI:29035"/>
    </ligand>
</feature>
<feature type="domain" description="FAM20 C-terminal" evidence="10">
    <location>
        <begin position="215"/>
        <end position="413"/>
    </location>
</feature>
<dbReference type="InterPro" id="IPR009581">
    <property type="entry name" value="FAM20_C"/>
</dbReference>
<dbReference type="Pfam" id="PF06702">
    <property type="entry name" value="Fam20C"/>
    <property type="match status" value="1"/>
</dbReference>